<dbReference type="GO" id="GO:0008270">
    <property type="term" value="F:zinc ion binding"/>
    <property type="evidence" value="ECO:0007669"/>
    <property type="project" value="InterPro"/>
</dbReference>
<accession>A0A507C4Z1</accession>
<keyword evidence="5" id="KW-1185">Reference proteome</keyword>
<sequence length="475" mass="51403">MEQAHQADAIVDAVLKSLKSQLRDVLKEEIAQSGVLQDLIKSELASSASMTSNAQTPSSHTNSAAAPAPKPSTPATNGPPPTATLQQQPLPQRDSFEAALALVGLKTEDSPQQRIPATTHSGWPTLYAHPRGSLPTPNTTPMPPPRPSRRHAERNEASGKRSRSVDDEDGTRPEWMPITTLGANGSANEFKRRRTADTDSEPVTPTSADGDEYNHYNPHSHLPPYQPPTTRQAHRNELFNQPHFTHLLQHLHTHNTLADGRGHYSHTHEDPDDDYDEASFVGEEDHEGCHCREFIERVVACRDLQCPIQYLRTSDPNLNKRPNSLAVTPSRSRASTPTSPSIAATSKKSSPRPPIWKCDQCGTTTTSQRRPGPKGRSTLCNACWTRGRKKSKAAAQQAAQEKAQQEKAAAQSISGISNEGDEIRIKAEKSSSSSSAATIASPDKNNKEHSTRAAAKTDAAVVTSTVAASADAEGI</sequence>
<dbReference type="SMART" id="SM00401">
    <property type="entry name" value="ZnF_GATA"/>
    <property type="match status" value="1"/>
</dbReference>
<dbReference type="InterPro" id="IPR000679">
    <property type="entry name" value="Znf_GATA"/>
</dbReference>
<dbReference type="Pfam" id="PF00320">
    <property type="entry name" value="GATA"/>
    <property type="match status" value="1"/>
</dbReference>
<feature type="region of interest" description="Disordered" evidence="1">
    <location>
        <begin position="403"/>
        <end position="475"/>
    </location>
</feature>
<feature type="compositionally biased region" description="Low complexity" evidence="1">
    <location>
        <begin position="430"/>
        <end position="441"/>
    </location>
</feature>
<dbReference type="Proteomes" id="UP000317494">
    <property type="component" value="Unassembled WGS sequence"/>
</dbReference>
<dbReference type="EMBL" id="QEAM01000176">
    <property type="protein sequence ID" value="TPX44573.1"/>
    <property type="molecule type" value="Genomic_DNA"/>
</dbReference>
<dbReference type="InterPro" id="IPR013088">
    <property type="entry name" value="Znf_NHR/GATA"/>
</dbReference>
<dbReference type="EMBL" id="QEAN01000566">
    <property type="protein sequence ID" value="TPX32495.1"/>
    <property type="molecule type" value="Genomic_DNA"/>
</dbReference>
<feature type="domain" description="GATA-type" evidence="2">
    <location>
        <begin position="352"/>
        <end position="405"/>
    </location>
</feature>
<feature type="compositionally biased region" description="Low complexity" evidence="1">
    <location>
        <begin position="83"/>
        <end position="92"/>
    </location>
</feature>
<feature type="compositionally biased region" description="Low complexity" evidence="1">
    <location>
        <begin position="453"/>
        <end position="475"/>
    </location>
</feature>
<feature type="region of interest" description="Disordered" evidence="1">
    <location>
        <begin position="46"/>
        <end position="221"/>
    </location>
</feature>
<feature type="compositionally biased region" description="Polar residues" evidence="1">
    <location>
        <begin position="46"/>
        <end position="62"/>
    </location>
</feature>
<evidence type="ECO:0000313" key="3">
    <source>
        <dbReference type="EMBL" id="TPX32495.1"/>
    </source>
</evidence>
<evidence type="ECO:0000313" key="5">
    <source>
        <dbReference type="Proteomes" id="UP000317494"/>
    </source>
</evidence>
<dbReference type="OrthoDB" id="679178at2759"/>
<dbReference type="AlphaFoldDB" id="A0A507C4Z1"/>
<name>A0A507C4Z1_9FUNG</name>
<evidence type="ECO:0000256" key="1">
    <source>
        <dbReference type="SAM" id="MobiDB-lite"/>
    </source>
</evidence>
<dbReference type="GO" id="GO:0043565">
    <property type="term" value="F:sequence-specific DNA binding"/>
    <property type="evidence" value="ECO:0007669"/>
    <property type="project" value="InterPro"/>
</dbReference>
<dbReference type="GO" id="GO:0006355">
    <property type="term" value="P:regulation of DNA-templated transcription"/>
    <property type="evidence" value="ECO:0007669"/>
    <property type="project" value="InterPro"/>
</dbReference>
<feature type="compositionally biased region" description="Low complexity" evidence="1">
    <location>
        <begin position="328"/>
        <end position="346"/>
    </location>
</feature>
<feature type="compositionally biased region" description="Pro residues" evidence="1">
    <location>
        <begin position="68"/>
        <end position="82"/>
    </location>
</feature>
<comment type="caution">
    <text evidence="3">The sequence shown here is derived from an EMBL/GenBank/DDBJ whole genome shotgun (WGS) entry which is preliminary data.</text>
</comment>
<evidence type="ECO:0000313" key="6">
    <source>
        <dbReference type="Proteomes" id="UP000320475"/>
    </source>
</evidence>
<feature type="compositionally biased region" description="Basic and acidic residues" evidence="1">
    <location>
        <begin position="153"/>
        <end position="165"/>
    </location>
</feature>
<feature type="compositionally biased region" description="Low complexity" evidence="1">
    <location>
        <begin position="403"/>
        <end position="412"/>
    </location>
</feature>
<dbReference type="Proteomes" id="UP000320475">
    <property type="component" value="Unassembled WGS sequence"/>
</dbReference>
<dbReference type="VEuPathDB" id="FungiDB:SeMB42_g07602"/>
<feature type="region of interest" description="Disordered" evidence="1">
    <location>
        <begin position="313"/>
        <end position="377"/>
    </location>
</feature>
<dbReference type="STRING" id="286115.A0A507C4Z1"/>
<feature type="compositionally biased region" description="Polar residues" evidence="1">
    <location>
        <begin position="313"/>
        <end position="327"/>
    </location>
</feature>
<evidence type="ECO:0000259" key="2">
    <source>
        <dbReference type="SMART" id="SM00401"/>
    </source>
</evidence>
<dbReference type="SUPFAM" id="SSF57716">
    <property type="entry name" value="Glucocorticoid receptor-like (DNA-binding domain)"/>
    <property type="match status" value="1"/>
</dbReference>
<feature type="compositionally biased region" description="Polar residues" evidence="1">
    <location>
        <begin position="112"/>
        <end position="122"/>
    </location>
</feature>
<protein>
    <recommendedName>
        <fullName evidence="2">GATA-type domain-containing protein</fullName>
    </recommendedName>
</protein>
<organism evidence="3 5">
    <name type="scientific">Synchytrium endobioticum</name>
    <dbReference type="NCBI Taxonomy" id="286115"/>
    <lineage>
        <taxon>Eukaryota</taxon>
        <taxon>Fungi</taxon>
        <taxon>Fungi incertae sedis</taxon>
        <taxon>Chytridiomycota</taxon>
        <taxon>Chytridiomycota incertae sedis</taxon>
        <taxon>Chytridiomycetes</taxon>
        <taxon>Synchytriales</taxon>
        <taxon>Synchytriaceae</taxon>
        <taxon>Synchytrium</taxon>
    </lineage>
</organism>
<evidence type="ECO:0000313" key="4">
    <source>
        <dbReference type="EMBL" id="TPX44573.1"/>
    </source>
</evidence>
<dbReference type="Gene3D" id="3.30.50.10">
    <property type="entry name" value="Erythroid Transcription Factor GATA-1, subunit A"/>
    <property type="match status" value="1"/>
</dbReference>
<reference evidence="5 6" key="1">
    <citation type="journal article" date="2019" name="Sci. Rep.">
        <title>Comparative genomics of chytrid fungi reveal insights into the obligate biotrophic and pathogenic lifestyle of Synchytrium endobioticum.</title>
        <authorList>
            <person name="van de Vossenberg B.T.L.H."/>
            <person name="Warris S."/>
            <person name="Nguyen H.D.T."/>
            <person name="van Gent-Pelzer M.P.E."/>
            <person name="Joly D.L."/>
            <person name="van de Geest H.C."/>
            <person name="Bonants P.J.M."/>
            <person name="Smith D.S."/>
            <person name="Levesque C.A."/>
            <person name="van der Lee T.A.J."/>
        </authorList>
    </citation>
    <scope>NUCLEOTIDE SEQUENCE [LARGE SCALE GENOMIC DNA]</scope>
    <source>
        <strain evidence="4 6">LEV6574</strain>
        <strain evidence="3 5">MB42</strain>
    </source>
</reference>
<dbReference type="CDD" id="cd00202">
    <property type="entry name" value="ZnF_GATA"/>
    <property type="match status" value="1"/>
</dbReference>
<gene>
    <name evidence="4" type="ORF">SeLEV6574_g04412</name>
    <name evidence="3" type="ORF">SeMB42_g07602</name>
</gene>
<proteinExistence type="predicted"/>